<dbReference type="Pfam" id="PF08386">
    <property type="entry name" value="Abhydrolase_4"/>
    <property type="match status" value="1"/>
</dbReference>
<reference evidence="6" key="1">
    <citation type="journal article" date="2020" name="Stud. Mycol.">
        <title>101 Dothideomycetes genomes: a test case for predicting lifestyles and emergence of pathogens.</title>
        <authorList>
            <person name="Haridas S."/>
            <person name="Albert R."/>
            <person name="Binder M."/>
            <person name="Bloem J."/>
            <person name="Labutti K."/>
            <person name="Salamov A."/>
            <person name="Andreopoulos B."/>
            <person name="Baker S."/>
            <person name="Barry K."/>
            <person name="Bills G."/>
            <person name="Bluhm B."/>
            <person name="Cannon C."/>
            <person name="Castanera R."/>
            <person name="Culley D."/>
            <person name="Daum C."/>
            <person name="Ezra D."/>
            <person name="Gonzalez J."/>
            <person name="Henrissat B."/>
            <person name="Kuo A."/>
            <person name="Liang C."/>
            <person name="Lipzen A."/>
            <person name="Lutzoni F."/>
            <person name="Magnuson J."/>
            <person name="Mondo S."/>
            <person name="Nolan M."/>
            <person name="Ohm R."/>
            <person name="Pangilinan J."/>
            <person name="Park H.-J."/>
            <person name="Ramirez L."/>
            <person name="Alfaro M."/>
            <person name="Sun H."/>
            <person name="Tritt A."/>
            <person name="Yoshinaga Y."/>
            <person name="Zwiers L.-H."/>
            <person name="Turgeon B."/>
            <person name="Goodwin S."/>
            <person name="Spatafora J."/>
            <person name="Crous P."/>
            <person name="Grigoriev I."/>
        </authorList>
    </citation>
    <scope>NUCLEOTIDE SEQUENCE</scope>
    <source>
        <strain evidence="6">ATCC 36951</strain>
    </source>
</reference>
<keyword evidence="3" id="KW-0732">Signal</keyword>
<name>A0A6A6C8V3_ZASCE</name>
<evidence type="ECO:0000256" key="2">
    <source>
        <dbReference type="ARBA" id="ARBA00022801"/>
    </source>
</evidence>
<gene>
    <name evidence="6" type="ORF">M409DRAFT_57376</name>
</gene>
<dbReference type="Proteomes" id="UP000799537">
    <property type="component" value="Unassembled WGS sequence"/>
</dbReference>
<evidence type="ECO:0000313" key="7">
    <source>
        <dbReference type="Proteomes" id="UP000799537"/>
    </source>
</evidence>
<keyword evidence="2" id="KW-0378">Hydrolase</keyword>
<evidence type="ECO:0000259" key="4">
    <source>
        <dbReference type="Pfam" id="PF00561"/>
    </source>
</evidence>
<protein>
    <submittedName>
        <fullName evidence="6">Uncharacterized protein</fullName>
    </submittedName>
</protein>
<sequence>MHLLNAATPLSGVTVALAVPTPPPQYKEDLDWQPCQLDFPPSLQQRIPGPIDCATLDVPLDYTNNDTRRLQLQLIKVNATQHPSEGRVVFAPGGPGNSGVEEVARLGSVYQRILGGRYDVVGFDPRGVGRTIPFSCAPTNATTKRSVAVNNRTIEIPQIDSWSLLKNKAWEEGSAFNELCYTANHDTGRFLSTAFVARDLLAISKAINPDGLLRFWGRSYGTILGQTFAAMFPDRVERMVLDSVVLASDYYSGQWISSSRDTTRSLAHFFQECIAAGPNSCPLANFTGSAATPEDLTQALYTALDKVRIQNLTLTADYPSLAWWQSGEGLPLLGELKYGLLANLYRPDQYPLVFQYINDTLHGNFSSFTDLTIADALANAPSEEPWSQGINAFHGVACLDSSLRVSRVEDLYNSVQAQLRSGGTFADIFSSQVWPCAQWKFEAAERYEGGFADIRTRHPVLLVNSPFDPITPLSGAFEAATAFPGSRVLVHKGHGHGSNNHPNLCTLRAIGDYFRNGELPDVGTECEPGKNGWEMIDEAVRNNGVVTVREEVRDEDEREMLQSVYDAAVAAVVQSSAAE</sequence>
<dbReference type="InterPro" id="IPR051601">
    <property type="entry name" value="Serine_prot/Carboxylest_S33"/>
</dbReference>
<dbReference type="OrthoDB" id="425534at2759"/>
<dbReference type="Gene3D" id="3.40.50.1820">
    <property type="entry name" value="alpha/beta hydrolase"/>
    <property type="match status" value="1"/>
</dbReference>
<evidence type="ECO:0000256" key="3">
    <source>
        <dbReference type="SAM" id="SignalP"/>
    </source>
</evidence>
<feature type="domain" description="Peptidase S33 tripeptidyl aminopeptidase-like C-terminal" evidence="5">
    <location>
        <begin position="429"/>
        <end position="526"/>
    </location>
</feature>
<keyword evidence="7" id="KW-1185">Reference proteome</keyword>
<dbReference type="EMBL" id="ML993608">
    <property type="protein sequence ID" value="KAF2163471.1"/>
    <property type="molecule type" value="Genomic_DNA"/>
</dbReference>
<dbReference type="InterPro" id="IPR029058">
    <property type="entry name" value="AB_hydrolase_fold"/>
</dbReference>
<feature type="domain" description="AB hydrolase-1" evidence="4">
    <location>
        <begin position="87"/>
        <end position="244"/>
    </location>
</feature>
<dbReference type="InterPro" id="IPR013595">
    <property type="entry name" value="Pept_S33_TAP-like_C"/>
</dbReference>
<dbReference type="SUPFAM" id="SSF53474">
    <property type="entry name" value="alpha/beta-Hydrolases"/>
    <property type="match status" value="1"/>
</dbReference>
<evidence type="ECO:0000313" key="6">
    <source>
        <dbReference type="EMBL" id="KAF2163471.1"/>
    </source>
</evidence>
<evidence type="ECO:0000259" key="5">
    <source>
        <dbReference type="Pfam" id="PF08386"/>
    </source>
</evidence>
<dbReference type="PANTHER" id="PTHR43248:SF25">
    <property type="entry name" value="AB HYDROLASE-1 DOMAIN-CONTAINING PROTEIN-RELATED"/>
    <property type="match status" value="1"/>
</dbReference>
<proteinExistence type="inferred from homology"/>
<dbReference type="AlphaFoldDB" id="A0A6A6C8V3"/>
<feature type="chain" id="PRO_5025362625" evidence="3">
    <location>
        <begin position="19"/>
        <end position="579"/>
    </location>
</feature>
<dbReference type="GO" id="GO:0016787">
    <property type="term" value="F:hydrolase activity"/>
    <property type="evidence" value="ECO:0007669"/>
    <property type="project" value="UniProtKB-KW"/>
</dbReference>
<evidence type="ECO:0000256" key="1">
    <source>
        <dbReference type="ARBA" id="ARBA00010088"/>
    </source>
</evidence>
<accession>A0A6A6C8V3</accession>
<dbReference type="GeneID" id="54566885"/>
<organism evidence="6 7">
    <name type="scientific">Zasmidium cellare ATCC 36951</name>
    <dbReference type="NCBI Taxonomy" id="1080233"/>
    <lineage>
        <taxon>Eukaryota</taxon>
        <taxon>Fungi</taxon>
        <taxon>Dikarya</taxon>
        <taxon>Ascomycota</taxon>
        <taxon>Pezizomycotina</taxon>
        <taxon>Dothideomycetes</taxon>
        <taxon>Dothideomycetidae</taxon>
        <taxon>Mycosphaerellales</taxon>
        <taxon>Mycosphaerellaceae</taxon>
        <taxon>Zasmidium</taxon>
    </lineage>
</organism>
<dbReference type="InterPro" id="IPR000073">
    <property type="entry name" value="AB_hydrolase_1"/>
</dbReference>
<dbReference type="PANTHER" id="PTHR43248">
    <property type="entry name" value="2-SUCCINYL-6-HYDROXY-2,4-CYCLOHEXADIENE-1-CARBOXYLATE SYNTHASE"/>
    <property type="match status" value="1"/>
</dbReference>
<comment type="similarity">
    <text evidence="1">Belongs to the peptidase S33 family.</text>
</comment>
<feature type="signal peptide" evidence="3">
    <location>
        <begin position="1"/>
        <end position="18"/>
    </location>
</feature>
<dbReference type="Pfam" id="PF00561">
    <property type="entry name" value="Abhydrolase_1"/>
    <property type="match status" value="1"/>
</dbReference>
<dbReference type="RefSeq" id="XP_033664360.1">
    <property type="nucleotide sequence ID" value="XM_033813613.1"/>
</dbReference>